<protein>
    <submittedName>
        <fullName evidence="1">Uncharacterized protein</fullName>
    </submittedName>
</protein>
<dbReference type="EMBL" id="CP002859">
    <property type="protein sequence ID" value="AEI49719.1"/>
    <property type="molecule type" value="Genomic_DNA"/>
</dbReference>
<dbReference type="Proteomes" id="UP000000493">
    <property type="component" value="Chromosome"/>
</dbReference>
<organism evidence="1 2">
    <name type="scientific">Runella slithyformis (strain ATCC 29530 / DSM 19594 / LMG 11500 / NCIMB 11436 / LSU 4)</name>
    <dbReference type="NCBI Taxonomy" id="761193"/>
    <lineage>
        <taxon>Bacteria</taxon>
        <taxon>Pseudomonadati</taxon>
        <taxon>Bacteroidota</taxon>
        <taxon>Cytophagia</taxon>
        <taxon>Cytophagales</taxon>
        <taxon>Spirosomataceae</taxon>
        <taxon>Runella</taxon>
    </lineage>
</organism>
<dbReference type="AlphaFoldDB" id="A0A7U4E6V5"/>
<evidence type="ECO:0000313" key="1">
    <source>
        <dbReference type="EMBL" id="AEI49719.1"/>
    </source>
</evidence>
<evidence type="ECO:0000313" key="2">
    <source>
        <dbReference type="Proteomes" id="UP000000493"/>
    </source>
</evidence>
<keyword evidence="2" id="KW-1185">Reference proteome</keyword>
<proteinExistence type="predicted"/>
<reference evidence="1 2" key="2">
    <citation type="journal article" date="2012" name="Stand. Genomic Sci.">
        <title>Complete genome sequence of the aquatic bacterium Runella slithyformis type strain (LSU 4(T)).</title>
        <authorList>
            <person name="Copeland A."/>
            <person name="Zhang X."/>
            <person name="Misra M."/>
            <person name="Lapidus A."/>
            <person name="Nolan M."/>
            <person name="Lucas S."/>
            <person name="Deshpande S."/>
            <person name="Cheng J.F."/>
            <person name="Tapia R."/>
            <person name="Goodwin L.A."/>
            <person name="Pitluck S."/>
            <person name="Liolios K."/>
            <person name="Pagani I."/>
            <person name="Ivanova N."/>
            <person name="Mikhailova N."/>
            <person name="Pati A."/>
            <person name="Chen A."/>
            <person name="Palaniappan K."/>
            <person name="Land M."/>
            <person name="Hauser L."/>
            <person name="Pan C."/>
            <person name="Jeffries C.D."/>
            <person name="Detter J.C."/>
            <person name="Brambilla E.M."/>
            <person name="Rohde M."/>
            <person name="Djao O.D."/>
            <person name="Goker M."/>
            <person name="Sikorski J."/>
            <person name="Tindall B.J."/>
            <person name="Woyke T."/>
            <person name="Bristow J."/>
            <person name="Eisen J.A."/>
            <person name="Markowitz V."/>
            <person name="Hugenholtz P."/>
            <person name="Kyrpides N.C."/>
            <person name="Klenk H.P."/>
            <person name="Mavromatis K."/>
        </authorList>
    </citation>
    <scope>NUCLEOTIDE SEQUENCE [LARGE SCALE GENOMIC DNA]</scope>
    <source>
        <strain evidence="2">ATCC 29530 / DSM 19594 / LMG 11500 / NCIMB 11436 / LSU 4</strain>
    </source>
</reference>
<accession>A0A7U4E6V5</accession>
<sequence length="231" mass="26465">MGEQTRFFTFPVELLRGAFTDIEGVCSKAIGYAVFIRCKDNDESPEEAFEYFGISGNPDAAVKRGKEVYESILSPPLTSVNMDIIFDFYKKPKSDFDKAVFCAFCGLRSIIGTKSYVKTNNGLLLARMFGYRSTAEFAVVKQKPAYFKSHFSTAQKVRYQLTEKIIKRELSLSWGLKYYSNQSKGFYVSFSMDFESLVTHAEKSRKSTLLKQKEEAQKQIIERVRKQIRGK</sequence>
<dbReference type="KEGG" id="rsi:Runsl_3351"/>
<name>A0A7U4E6V5_RUNSL</name>
<reference evidence="2" key="1">
    <citation type="submission" date="2011-06" db="EMBL/GenBank/DDBJ databases">
        <title>The complete genome of chromosome of Runella slithyformis DSM 19594.</title>
        <authorList>
            <consortium name="US DOE Joint Genome Institute (JGI-PGF)"/>
            <person name="Lucas S."/>
            <person name="Han J."/>
            <person name="Lapidus A."/>
            <person name="Bruce D."/>
            <person name="Goodwin L."/>
            <person name="Pitluck S."/>
            <person name="Peters L."/>
            <person name="Kyrpides N."/>
            <person name="Mavromatis K."/>
            <person name="Ivanova N."/>
            <person name="Ovchinnikova G."/>
            <person name="Zhang X."/>
            <person name="Misra M."/>
            <person name="Detter J.C."/>
            <person name="Tapia R."/>
            <person name="Han C."/>
            <person name="Land M."/>
            <person name="Hauser L."/>
            <person name="Markowitz V."/>
            <person name="Cheng J.-F."/>
            <person name="Hugenholtz P."/>
            <person name="Woyke T."/>
            <person name="Wu D."/>
            <person name="Tindall B."/>
            <person name="Faehrich R."/>
            <person name="Brambilla E."/>
            <person name="Klenk H.-P."/>
            <person name="Eisen J.A."/>
        </authorList>
    </citation>
    <scope>NUCLEOTIDE SEQUENCE [LARGE SCALE GENOMIC DNA]</scope>
    <source>
        <strain evidence="2">ATCC 29530 / DSM 19594 / LMG 11500 / NCIMB 11436 / LSU 4</strain>
    </source>
</reference>
<gene>
    <name evidence="1" type="ordered locus">Runsl_3351</name>
</gene>